<dbReference type="EMBL" id="PIPL01000001">
    <property type="protein sequence ID" value="RUO26912.1"/>
    <property type="molecule type" value="Genomic_DNA"/>
</dbReference>
<keyword evidence="5" id="KW-0798">TonB box</keyword>
<comment type="caution">
    <text evidence="10">The sequence shown here is derived from an EMBL/GenBank/DDBJ whole genome shotgun (WGS) entry which is preliminary data.</text>
</comment>
<gene>
    <name evidence="10" type="ORF">CWE09_09540</name>
</gene>
<dbReference type="Gene3D" id="2.40.170.20">
    <property type="entry name" value="TonB-dependent receptor, beta-barrel domain"/>
    <property type="match status" value="1"/>
</dbReference>
<reference evidence="10 11" key="1">
    <citation type="journal article" date="2011" name="Front. Microbiol.">
        <title>Genomic signatures of strain selection and enhancement in Bacillus atrophaeus var. globigii, a historical biowarfare simulant.</title>
        <authorList>
            <person name="Gibbons H.S."/>
            <person name="Broomall S.M."/>
            <person name="McNew L.A."/>
            <person name="Daligault H."/>
            <person name="Chapman C."/>
            <person name="Bruce D."/>
            <person name="Karavis M."/>
            <person name="Krepps M."/>
            <person name="McGregor P.A."/>
            <person name="Hong C."/>
            <person name="Park K.H."/>
            <person name="Akmal A."/>
            <person name="Feldman A."/>
            <person name="Lin J.S."/>
            <person name="Chang W.E."/>
            <person name="Higgs B.W."/>
            <person name="Demirev P."/>
            <person name="Lindquist J."/>
            <person name="Liem A."/>
            <person name="Fochler E."/>
            <person name="Read T.D."/>
            <person name="Tapia R."/>
            <person name="Johnson S."/>
            <person name="Bishop-Lilly K.A."/>
            <person name="Detter C."/>
            <person name="Han C."/>
            <person name="Sozhamannan S."/>
            <person name="Rosenzweig C.N."/>
            <person name="Skowronski E.W."/>
        </authorList>
    </citation>
    <scope>NUCLEOTIDE SEQUENCE [LARGE SCALE GENOMIC DNA]</scope>
    <source>
        <strain evidence="10 11">MLST1</strain>
    </source>
</reference>
<keyword evidence="3 8" id="KW-1134">Transmembrane beta strand</keyword>
<evidence type="ECO:0000256" key="5">
    <source>
        <dbReference type="ARBA" id="ARBA00023077"/>
    </source>
</evidence>
<keyword evidence="4 8" id="KW-0812">Transmembrane</keyword>
<evidence type="ECO:0000256" key="8">
    <source>
        <dbReference type="PROSITE-ProRule" id="PRU01360"/>
    </source>
</evidence>
<protein>
    <recommendedName>
        <fullName evidence="9">TonB-dependent receptor-like beta-barrel domain-containing protein</fullName>
    </recommendedName>
</protein>
<proteinExistence type="inferred from homology"/>
<evidence type="ECO:0000259" key="9">
    <source>
        <dbReference type="Pfam" id="PF00593"/>
    </source>
</evidence>
<organism evidence="10 11">
    <name type="scientific">Aliidiomarina minuta</name>
    <dbReference type="NCBI Taxonomy" id="880057"/>
    <lineage>
        <taxon>Bacteria</taxon>
        <taxon>Pseudomonadati</taxon>
        <taxon>Pseudomonadota</taxon>
        <taxon>Gammaproteobacteria</taxon>
        <taxon>Alteromonadales</taxon>
        <taxon>Idiomarinaceae</taxon>
        <taxon>Aliidiomarina</taxon>
    </lineage>
</organism>
<dbReference type="InterPro" id="IPR036942">
    <property type="entry name" value="Beta-barrel_TonB_sf"/>
</dbReference>
<accession>A0A432W9Y4</accession>
<dbReference type="Pfam" id="PF00593">
    <property type="entry name" value="TonB_dep_Rec_b-barrel"/>
    <property type="match status" value="1"/>
</dbReference>
<dbReference type="PANTHER" id="PTHR40980:SF3">
    <property type="entry name" value="TONB-DEPENDENT RECEPTOR-LIKE BETA-BARREL DOMAIN-CONTAINING PROTEIN"/>
    <property type="match status" value="1"/>
</dbReference>
<dbReference type="InterPro" id="IPR039426">
    <property type="entry name" value="TonB-dep_rcpt-like"/>
</dbReference>
<comment type="subcellular location">
    <subcellularLocation>
        <location evidence="1 8">Cell outer membrane</location>
        <topology evidence="1 8">Multi-pass membrane protein</topology>
    </subcellularLocation>
</comment>
<dbReference type="Proteomes" id="UP000288293">
    <property type="component" value="Unassembled WGS sequence"/>
</dbReference>
<evidence type="ECO:0000313" key="10">
    <source>
        <dbReference type="EMBL" id="RUO26912.1"/>
    </source>
</evidence>
<evidence type="ECO:0000256" key="7">
    <source>
        <dbReference type="ARBA" id="ARBA00023237"/>
    </source>
</evidence>
<keyword evidence="6 8" id="KW-0472">Membrane</keyword>
<feature type="domain" description="TonB-dependent receptor-like beta-barrel" evidence="9">
    <location>
        <begin position="25"/>
        <end position="216"/>
    </location>
</feature>
<evidence type="ECO:0000313" key="11">
    <source>
        <dbReference type="Proteomes" id="UP000288293"/>
    </source>
</evidence>
<dbReference type="GO" id="GO:0009279">
    <property type="term" value="C:cell outer membrane"/>
    <property type="evidence" value="ECO:0007669"/>
    <property type="project" value="UniProtKB-SubCell"/>
</dbReference>
<keyword evidence="11" id="KW-1185">Reference proteome</keyword>
<comment type="similarity">
    <text evidence="8">Belongs to the TonB-dependent receptor family.</text>
</comment>
<dbReference type="OrthoDB" id="8727862at2"/>
<evidence type="ECO:0000256" key="6">
    <source>
        <dbReference type="ARBA" id="ARBA00023136"/>
    </source>
</evidence>
<evidence type="ECO:0000256" key="4">
    <source>
        <dbReference type="ARBA" id="ARBA00022692"/>
    </source>
</evidence>
<dbReference type="SUPFAM" id="SSF56935">
    <property type="entry name" value="Porins"/>
    <property type="match status" value="1"/>
</dbReference>
<keyword evidence="2 8" id="KW-0813">Transport</keyword>
<sequence>MGQVQIVLPLGYMVREFVTQRKTNAVGLGDGGNAELQPVEATNFDFGAEYYFGETSAIYGTLFYRDVENWIEPSTTNETYDDQVYSVTRPTNSGSGEMKGLELGLQYFPDAVPEWLHGIGIQTSYTYIDAHTTSEDGSEQPMLGVSENSLSAVLVYEKGPFNARLSHTYRDDHLVEFNNTANMPSQVIAKSLNFTDFSAGYQVTDELIVTFDATNIFGEKYQDYFGDPSLFNRDTRRYSTTYSLGFRYSF</sequence>
<keyword evidence="7 8" id="KW-0998">Cell outer membrane</keyword>
<dbReference type="PANTHER" id="PTHR40980">
    <property type="entry name" value="PLUG DOMAIN-CONTAINING PROTEIN"/>
    <property type="match status" value="1"/>
</dbReference>
<dbReference type="InterPro" id="IPR000531">
    <property type="entry name" value="Beta-barrel_TonB"/>
</dbReference>
<evidence type="ECO:0000256" key="1">
    <source>
        <dbReference type="ARBA" id="ARBA00004571"/>
    </source>
</evidence>
<dbReference type="AlphaFoldDB" id="A0A432W9Y4"/>
<name>A0A432W9Y4_9GAMM</name>
<evidence type="ECO:0000256" key="2">
    <source>
        <dbReference type="ARBA" id="ARBA00022448"/>
    </source>
</evidence>
<evidence type="ECO:0000256" key="3">
    <source>
        <dbReference type="ARBA" id="ARBA00022452"/>
    </source>
</evidence>
<dbReference type="PROSITE" id="PS52016">
    <property type="entry name" value="TONB_DEPENDENT_REC_3"/>
    <property type="match status" value="1"/>
</dbReference>